<sequence>MANEQYDRYDADGDVTRYLLDPTTEIAMFSEPVAAVTVPITVESCNPVPATHVEQPTQVIHANPSHAADNSSGNNLLPVEQDANMLAFRPLLPGQLNCSCCHLVRHVMHTTYSRTIHFFVHSTAPGSFEHAIVDRAYTGAHGQITMEEQLYFDLSKHTEQWASNFIASNIQTMRDNTSGELVDSGYTSFVDAAVRANENDNPHTGPLEVDSLQTIVSTPSSDHHNTAAPPAESPRAAASSKKAPKAEDYARLLLAIEEFHVAATIRPIPKSDIEILESSYVAQQAARDKPIMYPSMRARKSRKQVVLGMRARDVIDYVHRTRKETEKEINTLSSFGDIFENDGMLTYMMKELRRLKKKIWRYQTTVHITMTSTMMGSLKMDIDDLRVEKARAYAQFMKCVKDVMRKKGHAASIL</sequence>
<reference evidence="2" key="2">
    <citation type="submission" date="2013-04" db="UniProtKB">
        <authorList>
            <consortium name="EnsemblPlants"/>
        </authorList>
    </citation>
    <scope>IDENTIFICATION</scope>
</reference>
<dbReference type="Proteomes" id="UP000006038">
    <property type="component" value="Chromosome 8"/>
</dbReference>
<dbReference type="EnsemblPlants" id="OB08G18500.1">
    <property type="protein sequence ID" value="OB08G18500.1"/>
    <property type="gene ID" value="OB08G18500"/>
</dbReference>
<organism evidence="2">
    <name type="scientific">Oryza brachyantha</name>
    <name type="common">malo sina</name>
    <dbReference type="NCBI Taxonomy" id="4533"/>
    <lineage>
        <taxon>Eukaryota</taxon>
        <taxon>Viridiplantae</taxon>
        <taxon>Streptophyta</taxon>
        <taxon>Embryophyta</taxon>
        <taxon>Tracheophyta</taxon>
        <taxon>Spermatophyta</taxon>
        <taxon>Magnoliopsida</taxon>
        <taxon>Liliopsida</taxon>
        <taxon>Poales</taxon>
        <taxon>Poaceae</taxon>
        <taxon>BOP clade</taxon>
        <taxon>Oryzoideae</taxon>
        <taxon>Oryzeae</taxon>
        <taxon>Oryzinae</taxon>
        <taxon>Oryza</taxon>
    </lineage>
</organism>
<accession>J3MRX1</accession>
<evidence type="ECO:0000313" key="3">
    <source>
        <dbReference type="Proteomes" id="UP000006038"/>
    </source>
</evidence>
<evidence type="ECO:0000313" key="2">
    <source>
        <dbReference type="EnsemblPlants" id="OB08G18500.1"/>
    </source>
</evidence>
<name>J3MRX1_ORYBR</name>
<dbReference type="HOGENOM" id="CLU_040371_0_0_1"/>
<feature type="compositionally biased region" description="Low complexity" evidence="1">
    <location>
        <begin position="227"/>
        <end position="241"/>
    </location>
</feature>
<dbReference type="OMA" id="QVQISRF"/>
<dbReference type="AlphaFoldDB" id="J3MRX1"/>
<reference evidence="2" key="1">
    <citation type="journal article" date="2013" name="Nat. Commun.">
        <title>Whole-genome sequencing of Oryza brachyantha reveals mechanisms underlying Oryza genome evolution.</title>
        <authorList>
            <person name="Chen J."/>
            <person name="Huang Q."/>
            <person name="Gao D."/>
            <person name="Wang J."/>
            <person name="Lang Y."/>
            <person name="Liu T."/>
            <person name="Li B."/>
            <person name="Bai Z."/>
            <person name="Luis Goicoechea J."/>
            <person name="Liang C."/>
            <person name="Chen C."/>
            <person name="Zhang W."/>
            <person name="Sun S."/>
            <person name="Liao Y."/>
            <person name="Zhang X."/>
            <person name="Yang L."/>
            <person name="Song C."/>
            <person name="Wang M."/>
            <person name="Shi J."/>
            <person name="Liu G."/>
            <person name="Liu J."/>
            <person name="Zhou H."/>
            <person name="Zhou W."/>
            <person name="Yu Q."/>
            <person name="An N."/>
            <person name="Chen Y."/>
            <person name="Cai Q."/>
            <person name="Wang B."/>
            <person name="Liu B."/>
            <person name="Min J."/>
            <person name="Huang Y."/>
            <person name="Wu H."/>
            <person name="Li Z."/>
            <person name="Zhang Y."/>
            <person name="Yin Y."/>
            <person name="Song W."/>
            <person name="Jiang J."/>
            <person name="Jackson S.A."/>
            <person name="Wing R.A."/>
            <person name="Wang J."/>
            <person name="Chen M."/>
        </authorList>
    </citation>
    <scope>NUCLEOTIDE SEQUENCE [LARGE SCALE GENOMIC DNA]</scope>
    <source>
        <strain evidence="2">cv. IRGC 101232</strain>
    </source>
</reference>
<proteinExistence type="predicted"/>
<feature type="region of interest" description="Disordered" evidence="1">
    <location>
        <begin position="217"/>
        <end position="242"/>
    </location>
</feature>
<dbReference type="Gramene" id="OB08G18500.1">
    <property type="protein sequence ID" value="OB08G18500.1"/>
    <property type="gene ID" value="OB08G18500"/>
</dbReference>
<dbReference type="STRING" id="4533.J3MRX1"/>
<keyword evidence="3" id="KW-1185">Reference proteome</keyword>
<evidence type="ECO:0000256" key="1">
    <source>
        <dbReference type="SAM" id="MobiDB-lite"/>
    </source>
</evidence>
<protein>
    <submittedName>
        <fullName evidence="2">Uncharacterized protein</fullName>
    </submittedName>
</protein>